<dbReference type="Gene3D" id="1.20.1280.50">
    <property type="match status" value="2"/>
</dbReference>
<organism evidence="2 3">
    <name type="scientific">Oryza rufipogon</name>
    <name type="common">Brownbeard rice</name>
    <name type="synonym">Asian wild rice</name>
    <dbReference type="NCBI Taxonomy" id="4529"/>
    <lineage>
        <taxon>Eukaryota</taxon>
        <taxon>Viridiplantae</taxon>
        <taxon>Streptophyta</taxon>
        <taxon>Embryophyta</taxon>
        <taxon>Tracheophyta</taxon>
        <taxon>Spermatophyta</taxon>
        <taxon>Magnoliopsida</taxon>
        <taxon>Liliopsida</taxon>
        <taxon>Poales</taxon>
        <taxon>Poaceae</taxon>
        <taxon>BOP clade</taxon>
        <taxon>Oryzoideae</taxon>
        <taxon>Oryzeae</taxon>
        <taxon>Oryzinae</taxon>
        <taxon>Oryza</taxon>
    </lineage>
</organism>
<name>A0A0E0NZA2_ORYRU</name>
<dbReference type="AlphaFoldDB" id="A0A0E0NZA2"/>
<accession>A0A0E0NZA2</accession>
<dbReference type="Proteomes" id="UP000008022">
    <property type="component" value="Unassembled WGS sequence"/>
</dbReference>
<evidence type="ECO:0000259" key="1">
    <source>
        <dbReference type="PROSITE" id="PS50181"/>
    </source>
</evidence>
<dbReference type="InterPro" id="IPR036047">
    <property type="entry name" value="F-box-like_dom_sf"/>
</dbReference>
<feature type="domain" description="F-box" evidence="1">
    <location>
        <begin position="539"/>
        <end position="585"/>
    </location>
</feature>
<dbReference type="EnsemblPlants" id="ORUFI03G29970.2">
    <property type="protein sequence ID" value="ORUFI03G29970.2"/>
    <property type="gene ID" value="ORUFI03G29970"/>
</dbReference>
<reference evidence="3" key="1">
    <citation type="submission" date="2013-06" db="EMBL/GenBank/DDBJ databases">
        <authorList>
            <person name="Zhao Q."/>
        </authorList>
    </citation>
    <scope>NUCLEOTIDE SEQUENCE</scope>
    <source>
        <strain evidence="3">cv. W1943</strain>
    </source>
</reference>
<sequence>MVVAALPDDVLAEVLRRLAPRSLAACRCVCKPWRDLVDDRRLLRADLLPRSLAGIFVNFHCLYSSEFFARPPAAAAAISGNFDFLPPKDEYDQYRHHQVEGHCNGLLLIRFRDLVVNPATRWWDRLPPRPLPRDEMDRIDAAYLVFDPAVSPRHYEVFLTPSFRWKSESEKAELDPMVEASEWPPESYTLPVFSSRTGLWQERSFIRQGQAAGTIADMRSDWASDQRNGVYWRGALYVHCQTNFVIRISLNDDKYQVIKPPEYSGRYLNFYLGRSEKGVYLALSRDNCLKVWILDETCSKMKWELKHDKHIRHILLGRNNRQGLGPWILQDINHQKNPYIYEYDEIIEAPNQKKVECEQAALEKFEWISDDENVLDNEDIVTGGYHEYINIIGFHPYKEIIFLDESLKRGLAYHLSSSKVEDIGNLYPTNLEYELINEQFITASFPYTPCFMNFEPTMAHDCPALGRQPAHYRGRVFVRSFDLESTSKLARTASLFASPPRRHLNLSIAWLDLPIDPCTTQRTVSSIDRLAFTSASTGSIMVAALPDDVLAEVLRRLAPRCLAACRCVCKPWRDLVDDRRLLLLLRAEELLPRPLAGIFLNFFGLFNSEFFARRPSTGAAAAISGDLDFLPTSTTYGSREYQIQDHCNGPLDRGRRHYEVLLIPSFRRKPGPNDYLYDKLRGEVDPVLEASTWPPASYAIPVFSSRTWLWQERSLAREGGEEAASTVAEMRSSWSSEFSDNRYSDFYLGKSKKGVYLAFCRDQCLKVWILDETFGEMKWELKHDKDMRHILLGCNNRQGIGSWILQDINYRKDSYTYEDDNMEELDQKKVECEPNKEAALEKFEWISDDENVLDNEDRVTGAYHGYIDIIGFHPYKEIIFLSESLKRGLAYHLSSSKVEDIGNLYPTSYNIHLINERFITASFPYTPCSM</sequence>
<dbReference type="CDD" id="cd22157">
    <property type="entry name" value="F-box_AtFBW1-like"/>
    <property type="match status" value="1"/>
</dbReference>
<dbReference type="SMART" id="SM00256">
    <property type="entry name" value="FBOX"/>
    <property type="match status" value="2"/>
</dbReference>
<reference evidence="2" key="2">
    <citation type="submission" date="2015-06" db="UniProtKB">
        <authorList>
            <consortium name="EnsemblPlants"/>
        </authorList>
    </citation>
    <scope>IDENTIFICATION</scope>
</reference>
<dbReference type="eggNOG" id="ENOG502R3X7">
    <property type="taxonomic scope" value="Eukaryota"/>
</dbReference>
<dbReference type="PROSITE" id="PS50181">
    <property type="entry name" value="FBOX"/>
    <property type="match status" value="2"/>
</dbReference>
<dbReference type="OMA" id="PREDMEM"/>
<dbReference type="PANTHER" id="PTHR34591:SF54">
    <property type="entry name" value="F-BOX DOMAIN CONTAINING PROTEIN, EXPRESSED"/>
    <property type="match status" value="1"/>
</dbReference>
<keyword evidence="3" id="KW-1185">Reference proteome</keyword>
<protein>
    <recommendedName>
        <fullName evidence="1">F-box domain-containing protein</fullName>
    </recommendedName>
</protein>
<dbReference type="SUPFAM" id="SSF81383">
    <property type="entry name" value="F-box domain"/>
    <property type="match status" value="2"/>
</dbReference>
<feature type="domain" description="F-box" evidence="1">
    <location>
        <begin position="1"/>
        <end position="46"/>
    </location>
</feature>
<dbReference type="Pfam" id="PF00646">
    <property type="entry name" value="F-box"/>
    <property type="match status" value="2"/>
</dbReference>
<dbReference type="HOGENOM" id="CLU_015788_0_0_1"/>
<evidence type="ECO:0000313" key="3">
    <source>
        <dbReference type="Proteomes" id="UP000008022"/>
    </source>
</evidence>
<dbReference type="InterPro" id="IPR001810">
    <property type="entry name" value="F-box_dom"/>
</dbReference>
<evidence type="ECO:0000313" key="2">
    <source>
        <dbReference type="EnsemblPlants" id="ORUFI03G29970.2"/>
    </source>
</evidence>
<dbReference type="STRING" id="4529.A0A0E0NZA2"/>
<proteinExistence type="predicted"/>
<dbReference type="Gramene" id="ORUFI03G29970.2">
    <property type="protein sequence ID" value="ORUFI03G29970.2"/>
    <property type="gene ID" value="ORUFI03G29970"/>
</dbReference>
<dbReference type="PANTHER" id="PTHR34591">
    <property type="entry name" value="OS03G0653100 PROTEIN-RELATED"/>
    <property type="match status" value="1"/>
</dbReference>